<dbReference type="EMBL" id="VSSQ01084154">
    <property type="protein sequence ID" value="MPN32251.1"/>
    <property type="molecule type" value="Genomic_DNA"/>
</dbReference>
<sequence>MDSKYYTYKDVMECLKCSESKAYMIMRELNMELAKKGFMTMRGRVPRKYFEERFNIVG</sequence>
<evidence type="ECO:0000313" key="1">
    <source>
        <dbReference type="EMBL" id="MPN32251.1"/>
    </source>
</evidence>
<dbReference type="AlphaFoldDB" id="A0A645GZL6"/>
<comment type="caution">
    <text evidence="1">The sequence shown here is derived from an EMBL/GenBank/DDBJ whole genome shotgun (WGS) entry which is preliminary data.</text>
</comment>
<protein>
    <recommendedName>
        <fullName evidence="2">ICEBs1 excisionase</fullName>
    </recommendedName>
</protein>
<proteinExistence type="predicted"/>
<reference evidence="1" key="1">
    <citation type="submission" date="2019-08" db="EMBL/GenBank/DDBJ databases">
        <authorList>
            <person name="Kucharzyk K."/>
            <person name="Murdoch R.W."/>
            <person name="Higgins S."/>
            <person name="Loffler F."/>
        </authorList>
    </citation>
    <scope>NUCLEOTIDE SEQUENCE</scope>
</reference>
<name>A0A645GZL6_9ZZZZ</name>
<organism evidence="1">
    <name type="scientific">bioreactor metagenome</name>
    <dbReference type="NCBI Taxonomy" id="1076179"/>
    <lineage>
        <taxon>unclassified sequences</taxon>
        <taxon>metagenomes</taxon>
        <taxon>ecological metagenomes</taxon>
    </lineage>
</organism>
<gene>
    <name evidence="1" type="ORF">SDC9_179727</name>
</gene>
<evidence type="ECO:0008006" key="2">
    <source>
        <dbReference type="Google" id="ProtNLM"/>
    </source>
</evidence>
<accession>A0A645GZL6</accession>